<dbReference type="InterPro" id="IPR023993">
    <property type="entry name" value="TYW1_archaea"/>
</dbReference>
<feature type="domain" description="Radical SAM core" evidence="10">
    <location>
        <begin position="47"/>
        <end position="291"/>
    </location>
</feature>
<keyword evidence="6" id="KW-0408">Iron</keyword>
<dbReference type="NCBIfam" id="TIGR03972">
    <property type="entry name" value="rSAM_TYW1"/>
    <property type="match status" value="1"/>
</dbReference>
<comment type="catalytic activity">
    <reaction evidence="9">
        <text>N(1)-methylguanosine(37) in tRNA(Phe) + pyruvate + S-adenosyl-L-methionine = 4-demethylwyosine(37) in tRNA(Phe) + 5'-deoxyadenosine + L-methionine + CO2 + H2O</text>
        <dbReference type="Rhea" id="RHEA:36347"/>
        <dbReference type="Rhea" id="RHEA-COMP:10164"/>
        <dbReference type="Rhea" id="RHEA-COMP:10165"/>
        <dbReference type="ChEBI" id="CHEBI:15361"/>
        <dbReference type="ChEBI" id="CHEBI:15377"/>
        <dbReference type="ChEBI" id="CHEBI:16526"/>
        <dbReference type="ChEBI" id="CHEBI:17319"/>
        <dbReference type="ChEBI" id="CHEBI:57844"/>
        <dbReference type="ChEBI" id="CHEBI:59789"/>
        <dbReference type="ChEBI" id="CHEBI:64315"/>
        <dbReference type="ChEBI" id="CHEBI:73542"/>
        <dbReference type="EC" id="4.1.3.44"/>
    </reaction>
</comment>
<dbReference type="Pfam" id="PF08608">
    <property type="entry name" value="Wyosine_form"/>
    <property type="match status" value="1"/>
</dbReference>
<dbReference type="GO" id="GO:0008033">
    <property type="term" value="P:tRNA processing"/>
    <property type="evidence" value="ECO:0007669"/>
    <property type="project" value="UniProtKB-KW"/>
</dbReference>
<dbReference type="HAMAP" id="MF_01921">
    <property type="entry name" value="TYW1_archaea"/>
    <property type="match status" value="1"/>
</dbReference>
<dbReference type="GO" id="GO:0051539">
    <property type="term" value="F:4 iron, 4 sulfur cluster binding"/>
    <property type="evidence" value="ECO:0007669"/>
    <property type="project" value="UniProtKB-KW"/>
</dbReference>
<evidence type="ECO:0000256" key="7">
    <source>
        <dbReference type="ARBA" id="ARBA00023014"/>
    </source>
</evidence>
<evidence type="ECO:0000256" key="3">
    <source>
        <dbReference type="ARBA" id="ARBA00022691"/>
    </source>
</evidence>
<keyword evidence="8" id="KW-0456">Lyase</keyword>
<keyword evidence="5" id="KW-0479">Metal-binding</keyword>
<evidence type="ECO:0000256" key="9">
    <source>
        <dbReference type="ARBA" id="ARBA00049466"/>
    </source>
</evidence>
<dbReference type="EMBL" id="AUZY01005411">
    <property type="protein sequence ID" value="EQD59164.1"/>
    <property type="molecule type" value="Genomic_DNA"/>
</dbReference>
<dbReference type="PROSITE" id="PS51918">
    <property type="entry name" value="RADICAL_SAM"/>
    <property type="match status" value="1"/>
</dbReference>
<dbReference type="GO" id="GO:0046872">
    <property type="term" value="F:metal ion binding"/>
    <property type="evidence" value="ECO:0007669"/>
    <property type="project" value="UniProtKB-KW"/>
</dbReference>
<accession>T1C1L5</accession>
<keyword evidence="2" id="KW-0004">4Fe-4S</keyword>
<evidence type="ECO:0000256" key="1">
    <source>
        <dbReference type="ARBA" id="ARBA00001966"/>
    </source>
</evidence>
<dbReference type="InterPro" id="IPR034556">
    <property type="entry name" value="tRNA_wybutosine-synthase"/>
</dbReference>
<evidence type="ECO:0000256" key="4">
    <source>
        <dbReference type="ARBA" id="ARBA00022694"/>
    </source>
</evidence>
<reference evidence="11" key="1">
    <citation type="submission" date="2013-08" db="EMBL/GenBank/DDBJ databases">
        <authorList>
            <person name="Mendez C."/>
            <person name="Richter M."/>
            <person name="Ferrer M."/>
            <person name="Sanchez J."/>
        </authorList>
    </citation>
    <scope>NUCLEOTIDE SEQUENCE</scope>
</reference>
<dbReference type="InterPro" id="IPR007197">
    <property type="entry name" value="rSAM"/>
</dbReference>
<reference evidence="11" key="2">
    <citation type="journal article" date="2014" name="ISME J.">
        <title>Microbial stratification in low pH oxic and suboxic macroscopic growths along an acid mine drainage.</title>
        <authorList>
            <person name="Mendez-Garcia C."/>
            <person name="Mesa V."/>
            <person name="Sprenger R.R."/>
            <person name="Richter M."/>
            <person name="Diez M.S."/>
            <person name="Solano J."/>
            <person name="Bargiela R."/>
            <person name="Golyshina O.V."/>
            <person name="Manteca A."/>
            <person name="Ramos J.L."/>
            <person name="Gallego J.R."/>
            <person name="Llorente I."/>
            <person name="Martins Dos Santos V.A."/>
            <person name="Jensen O.N."/>
            <person name="Pelaez A.I."/>
            <person name="Sanchez J."/>
            <person name="Ferrer M."/>
        </authorList>
    </citation>
    <scope>NUCLEOTIDE SEQUENCE</scope>
</reference>
<evidence type="ECO:0000256" key="2">
    <source>
        <dbReference type="ARBA" id="ARBA00022485"/>
    </source>
</evidence>
<dbReference type="Pfam" id="PF04055">
    <property type="entry name" value="Radical_SAM"/>
    <property type="match status" value="1"/>
</dbReference>
<evidence type="ECO:0000256" key="6">
    <source>
        <dbReference type="ARBA" id="ARBA00023004"/>
    </source>
</evidence>
<gene>
    <name evidence="11" type="ORF">B1B_08325</name>
</gene>
<evidence type="ECO:0000256" key="5">
    <source>
        <dbReference type="ARBA" id="ARBA00022723"/>
    </source>
</evidence>
<dbReference type="InterPro" id="IPR013785">
    <property type="entry name" value="Aldolase_TIM"/>
</dbReference>
<keyword evidence="7" id="KW-0411">Iron-sulfur</keyword>
<dbReference type="SFLD" id="SFLDF00284">
    <property type="entry name" value="tRNA_wybutosine-synthesizing"/>
    <property type="match status" value="1"/>
</dbReference>
<proteinExistence type="inferred from homology"/>
<dbReference type="SUPFAM" id="SSF102114">
    <property type="entry name" value="Radical SAM enzymes"/>
    <property type="match status" value="1"/>
</dbReference>
<evidence type="ECO:0000259" key="10">
    <source>
        <dbReference type="PROSITE" id="PS51918"/>
    </source>
</evidence>
<evidence type="ECO:0000313" key="11">
    <source>
        <dbReference type="EMBL" id="EQD59164.1"/>
    </source>
</evidence>
<comment type="cofactor">
    <cofactor evidence="1">
        <name>[4Fe-4S] cluster</name>
        <dbReference type="ChEBI" id="CHEBI:49883"/>
    </cofactor>
</comment>
<sequence>MGDQDLNPALLEDQGYQLTGKHSAVKVCYWTAKALTEGRHCYKGRFYGIESHRCMQMSPSIDACNLHCRFCWRYQGWEHEETLEEFDEPATILSRSLEAQRRLLSGFGGNDRVDPERFRESQAPRHVAISLTGEPTFYPKLNEFLALCHERGITTFLVTNGTNPDGLRQLDPLPTQLYCSVTAPNREVFRRLTLPAQEDAWDRLTESLRLLRDLKTRRVIRHTLVKGWNLGWEEEYAALDRLAEPDFIEPKGYVYMGRSRQRLTRDHVPTHEEVGGFAHRLAGLLGYPLVDEAPDSKVYLLARDPSRRWLPGREPARLPDLGRTVEGDLLPMLVPGLAAPGAPG</sequence>
<comment type="caution">
    <text evidence="11">The sequence shown here is derived from an EMBL/GenBank/DDBJ whole genome shotgun (WGS) entry which is preliminary data.</text>
</comment>
<dbReference type="Gene3D" id="3.20.20.70">
    <property type="entry name" value="Aldolase class I"/>
    <property type="match status" value="1"/>
</dbReference>
<keyword evidence="4" id="KW-0819">tRNA processing</keyword>
<evidence type="ECO:0000256" key="8">
    <source>
        <dbReference type="ARBA" id="ARBA00023239"/>
    </source>
</evidence>
<dbReference type="InterPro" id="IPR013917">
    <property type="entry name" value="tRNA_wybutosine-synth"/>
</dbReference>
<dbReference type="AlphaFoldDB" id="T1C1L5"/>
<dbReference type="SFLD" id="SFLDS00029">
    <property type="entry name" value="Radical_SAM"/>
    <property type="match status" value="1"/>
</dbReference>
<dbReference type="PANTHER" id="PTHR13930">
    <property type="entry name" value="S-ADENOSYL-L-METHIONINE-DEPENDENT TRNA 4-DEMETHYLWYOSINE SYNTHASE"/>
    <property type="match status" value="1"/>
</dbReference>
<organism evidence="11">
    <name type="scientific">mine drainage metagenome</name>
    <dbReference type="NCBI Taxonomy" id="410659"/>
    <lineage>
        <taxon>unclassified sequences</taxon>
        <taxon>metagenomes</taxon>
        <taxon>ecological metagenomes</taxon>
    </lineage>
</organism>
<dbReference type="PANTHER" id="PTHR13930:SF0">
    <property type="entry name" value="S-ADENOSYL-L-METHIONINE-DEPENDENT TRNA 4-DEMETHYLWYOSINE SYNTHASE TYW1-RELATED"/>
    <property type="match status" value="1"/>
</dbReference>
<keyword evidence="3" id="KW-0949">S-adenosyl-L-methionine</keyword>
<protein>
    <submittedName>
        <fullName evidence="11">tRNA-modifying enzyme</fullName>
    </submittedName>
</protein>
<dbReference type="CDD" id="cd01335">
    <property type="entry name" value="Radical_SAM"/>
    <property type="match status" value="1"/>
</dbReference>
<dbReference type="InterPro" id="IPR058240">
    <property type="entry name" value="rSAM_sf"/>
</dbReference>
<dbReference type="GO" id="GO:0102521">
    <property type="term" value="F:tRNA-4-demethylwyosine synthase activity"/>
    <property type="evidence" value="ECO:0007669"/>
    <property type="project" value="UniProtKB-EC"/>
</dbReference>
<name>T1C1L5_9ZZZZ</name>
<dbReference type="SFLD" id="SFLDG01071">
    <property type="entry name" value="tRNA_wybutosine-synthesizing"/>
    <property type="match status" value="1"/>
</dbReference>